<organism evidence="18 19">
    <name type="scientific">Lachnellula cervina</name>
    <dbReference type="NCBI Taxonomy" id="1316786"/>
    <lineage>
        <taxon>Eukaryota</taxon>
        <taxon>Fungi</taxon>
        <taxon>Dikarya</taxon>
        <taxon>Ascomycota</taxon>
        <taxon>Pezizomycotina</taxon>
        <taxon>Leotiomycetes</taxon>
        <taxon>Helotiales</taxon>
        <taxon>Lachnaceae</taxon>
        <taxon>Lachnellula</taxon>
    </lineage>
</organism>
<evidence type="ECO:0000256" key="2">
    <source>
        <dbReference type="ARBA" id="ARBA00006012"/>
    </source>
</evidence>
<protein>
    <recommendedName>
        <fullName evidence="13">ABC multidrug transporter atrF</fullName>
    </recommendedName>
</protein>
<feature type="transmembrane region" description="Helical" evidence="16">
    <location>
        <begin position="1541"/>
        <end position="1560"/>
    </location>
</feature>
<evidence type="ECO:0000256" key="10">
    <source>
        <dbReference type="ARBA" id="ARBA00023136"/>
    </source>
</evidence>
<feature type="transmembrane region" description="Helical" evidence="16">
    <location>
        <begin position="684"/>
        <end position="704"/>
    </location>
</feature>
<dbReference type="Pfam" id="PF00005">
    <property type="entry name" value="ABC_tran"/>
    <property type="match status" value="2"/>
</dbReference>
<feature type="transmembrane region" description="Helical" evidence="16">
    <location>
        <begin position="711"/>
        <end position="731"/>
    </location>
</feature>
<feature type="transmembrane region" description="Helical" evidence="16">
    <location>
        <begin position="743"/>
        <end position="762"/>
    </location>
</feature>
<dbReference type="FunFam" id="3.40.50.300:FF:000054">
    <property type="entry name" value="ABC multidrug transporter atrF"/>
    <property type="match status" value="1"/>
</dbReference>
<gene>
    <name evidence="18" type="primary">abcG19</name>
    <name evidence="18" type="ORF">LCER1_G002014</name>
</gene>
<dbReference type="InterPro" id="IPR013525">
    <property type="entry name" value="ABC2_TM"/>
</dbReference>
<feature type="region of interest" description="Disordered" evidence="15">
    <location>
        <begin position="1"/>
        <end position="177"/>
    </location>
</feature>
<dbReference type="EMBL" id="QGMG01000175">
    <property type="protein sequence ID" value="TVY56249.1"/>
    <property type="molecule type" value="Genomic_DNA"/>
</dbReference>
<evidence type="ECO:0000256" key="7">
    <source>
        <dbReference type="ARBA" id="ARBA00022741"/>
    </source>
</evidence>
<comment type="catalytic activity">
    <reaction evidence="12">
        <text>voriconazole(in) + ATP + H2O = voriconazole(out) + ADP + phosphate + H(+)</text>
        <dbReference type="Rhea" id="RHEA:61912"/>
        <dbReference type="ChEBI" id="CHEBI:10023"/>
        <dbReference type="ChEBI" id="CHEBI:15377"/>
        <dbReference type="ChEBI" id="CHEBI:15378"/>
        <dbReference type="ChEBI" id="CHEBI:30616"/>
        <dbReference type="ChEBI" id="CHEBI:43474"/>
        <dbReference type="ChEBI" id="CHEBI:456216"/>
    </reaction>
    <physiologicalReaction direction="left-to-right" evidence="12">
        <dbReference type="Rhea" id="RHEA:61913"/>
    </physiologicalReaction>
</comment>
<proteinExistence type="inferred from homology"/>
<keyword evidence="9 16" id="KW-1133">Transmembrane helix</keyword>
<keyword evidence="4" id="KW-1003">Cell membrane</keyword>
<evidence type="ECO:0000256" key="3">
    <source>
        <dbReference type="ARBA" id="ARBA00022448"/>
    </source>
</evidence>
<dbReference type="Pfam" id="PF14510">
    <property type="entry name" value="ABC_trans_N"/>
    <property type="match status" value="1"/>
</dbReference>
<keyword evidence="3" id="KW-0813">Transport</keyword>
<dbReference type="SMART" id="SM00382">
    <property type="entry name" value="AAA"/>
    <property type="match status" value="2"/>
</dbReference>
<feature type="region of interest" description="Disordered" evidence="15">
    <location>
        <begin position="896"/>
        <end position="926"/>
    </location>
</feature>
<evidence type="ECO:0000256" key="12">
    <source>
        <dbReference type="ARBA" id="ARBA00047823"/>
    </source>
</evidence>
<dbReference type="InterPro" id="IPR017871">
    <property type="entry name" value="ABC_transporter-like_CS"/>
</dbReference>
<feature type="transmembrane region" description="Helical" evidence="16">
    <location>
        <begin position="850"/>
        <end position="871"/>
    </location>
</feature>
<evidence type="ECO:0000313" key="19">
    <source>
        <dbReference type="Proteomes" id="UP000481288"/>
    </source>
</evidence>
<keyword evidence="11" id="KW-0325">Glycoprotein</keyword>
<dbReference type="InterPro" id="IPR034001">
    <property type="entry name" value="ABCG_PDR_1"/>
</dbReference>
<dbReference type="PANTHER" id="PTHR19241">
    <property type="entry name" value="ATP-BINDING CASSETTE TRANSPORTER"/>
    <property type="match status" value="1"/>
</dbReference>
<feature type="compositionally biased region" description="Basic and acidic residues" evidence="15">
    <location>
        <begin position="122"/>
        <end position="134"/>
    </location>
</feature>
<dbReference type="InterPro" id="IPR027417">
    <property type="entry name" value="P-loop_NTPase"/>
</dbReference>
<keyword evidence="14" id="KW-0175">Coiled coil</keyword>
<feature type="domain" description="ABC transporter" evidence="17">
    <location>
        <begin position="942"/>
        <end position="1180"/>
    </location>
</feature>
<comment type="caution">
    <text evidence="18">The sequence shown here is derived from an EMBL/GenBank/DDBJ whole genome shotgun (WGS) entry which is preliminary data.</text>
</comment>
<reference evidence="18 19" key="1">
    <citation type="submission" date="2018-05" db="EMBL/GenBank/DDBJ databases">
        <title>Whole genome sequencing for identification of molecular markers to develop diagnostic detection tools for the regulated plant pathogen Lachnellula willkommii.</title>
        <authorList>
            <person name="Giroux E."/>
            <person name="Bilodeau G."/>
        </authorList>
    </citation>
    <scope>NUCLEOTIDE SEQUENCE [LARGE SCALE GENOMIC DNA]</scope>
    <source>
        <strain evidence="18 19">CBS 625.97</strain>
    </source>
</reference>
<feature type="compositionally biased region" description="Acidic residues" evidence="15">
    <location>
        <begin position="37"/>
        <end position="56"/>
    </location>
</feature>
<feature type="compositionally biased region" description="Acidic residues" evidence="15">
    <location>
        <begin position="161"/>
        <end position="177"/>
    </location>
</feature>
<dbReference type="OrthoDB" id="245989at2759"/>
<feature type="transmembrane region" description="Helical" evidence="16">
    <location>
        <begin position="601"/>
        <end position="621"/>
    </location>
</feature>
<dbReference type="PROSITE" id="PS00211">
    <property type="entry name" value="ABC_TRANSPORTER_1"/>
    <property type="match status" value="1"/>
</dbReference>
<evidence type="ECO:0000256" key="1">
    <source>
        <dbReference type="ARBA" id="ARBA00004651"/>
    </source>
</evidence>
<feature type="transmembrane region" description="Helical" evidence="16">
    <location>
        <begin position="1306"/>
        <end position="1325"/>
    </location>
</feature>
<dbReference type="GO" id="GO:0005886">
    <property type="term" value="C:plasma membrane"/>
    <property type="evidence" value="ECO:0007669"/>
    <property type="project" value="UniProtKB-SubCell"/>
</dbReference>
<evidence type="ECO:0000256" key="13">
    <source>
        <dbReference type="ARBA" id="ARBA00069001"/>
    </source>
</evidence>
<keyword evidence="7" id="KW-0547">Nucleotide-binding</keyword>
<evidence type="ECO:0000313" key="18">
    <source>
        <dbReference type="EMBL" id="TVY56249.1"/>
    </source>
</evidence>
<keyword evidence="8" id="KW-0067">ATP-binding</keyword>
<dbReference type="GO" id="GO:0140359">
    <property type="term" value="F:ABC-type transporter activity"/>
    <property type="evidence" value="ECO:0007669"/>
    <property type="project" value="InterPro"/>
</dbReference>
<accession>A0A7D8YVG5</accession>
<evidence type="ECO:0000256" key="11">
    <source>
        <dbReference type="ARBA" id="ARBA00023180"/>
    </source>
</evidence>
<dbReference type="Gene3D" id="3.40.50.300">
    <property type="entry name" value="P-loop containing nucleotide triphosphate hydrolases"/>
    <property type="match status" value="2"/>
</dbReference>
<feature type="compositionally biased region" description="Basic and acidic residues" evidence="15">
    <location>
        <begin position="10"/>
        <end position="20"/>
    </location>
</feature>
<feature type="transmembrane region" description="Helical" evidence="16">
    <location>
        <begin position="1345"/>
        <end position="1373"/>
    </location>
</feature>
<dbReference type="InterPro" id="IPR003439">
    <property type="entry name" value="ABC_transporter-like_ATP-bd"/>
</dbReference>
<evidence type="ECO:0000256" key="6">
    <source>
        <dbReference type="ARBA" id="ARBA00022737"/>
    </source>
</evidence>
<evidence type="ECO:0000256" key="4">
    <source>
        <dbReference type="ARBA" id="ARBA00022475"/>
    </source>
</evidence>
<comment type="similarity">
    <text evidence="2">Belongs to the ABC transporter superfamily. ABCG family. PDR (TC 3.A.1.205) subfamily.</text>
</comment>
<evidence type="ECO:0000256" key="8">
    <source>
        <dbReference type="ARBA" id="ARBA00022840"/>
    </source>
</evidence>
<comment type="subcellular location">
    <subcellularLocation>
        <location evidence="1">Cell membrane</location>
        <topology evidence="1">Multi-pass membrane protein</topology>
    </subcellularLocation>
</comment>
<feature type="compositionally biased region" description="Polar residues" evidence="15">
    <location>
        <begin position="86"/>
        <end position="98"/>
    </location>
</feature>
<feature type="transmembrane region" description="Helical" evidence="16">
    <location>
        <begin position="1274"/>
        <end position="1294"/>
    </location>
</feature>
<dbReference type="InterPro" id="IPR029481">
    <property type="entry name" value="ABC_trans_N"/>
</dbReference>
<dbReference type="Proteomes" id="UP000481288">
    <property type="component" value="Unassembled WGS sequence"/>
</dbReference>
<dbReference type="GO" id="GO:0016887">
    <property type="term" value="F:ATP hydrolysis activity"/>
    <property type="evidence" value="ECO:0007669"/>
    <property type="project" value="InterPro"/>
</dbReference>
<evidence type="ECO:0000256" key="16">
    <source>
        <dbReference type="SAM" id="Phobius"/>
    </source>
</evidence>
<dbReference type="Pfam" id="PF06422">
    <property type="entry name" value="PDR_CDR"/>
    <property type="match status" value="1"/>
</dbReference>
<dbReference type="SUPFAM" id="SSF52540">
    <property type="entry name" value="P-loop containing nucleoside triphosphate hydrolases"/>
    <property type="match status" value="2"/>
</dbReference>
<dbReference type="CDD" id="cd03233">
    <property type="entry name" value="ABCG_PDR_domain1"/>
    <property type="match status" value="1"/>
</dbReference>
<dbReference type="InterPro" id="IPR010929">
    <property type="entry name" value="PDR_CDR_ABC"/>
</dbReference>
<name>A0A7D8YVG5_9HELO</name>
<evidence type="ECO:0000256" key="14">
    <source>
        <dbReference type="SAM" id="Coils"/>
    </source>
</evidence>
<evidence type="ECO:0000256" key="9">
    <source>
        <dbReference type="ARBA" id="ARBA00022989"/>
    </source>
</evidence>
<feature type="coiled-coil region" evidence="14">
    <location>
        <begin position="1586"/>
        <end position="1630"/>
    </location>
</feature>
<feature type="domain" description="ABC transporter" evidence="17">
    <location>
        <begin position="245"/>
        <end position="488"/>
    </location>
</feature>
<feature type="transmembrane region" description="Helical" evidence="16">
    <location>
        <begin position="630"/>
        <end position="648"/>
    </location>
</feature>
<keyword evidence="10 16" id="KW-0472">Membrane</keyword>
<evidence type="ECO:0000259" key="17">
    <source>
        <dbReference type="PROSITE" id="PS50893"/>
    </source>
</evidence>
<keyword evidence="5 16" id="KW-0812">Transmembrane</keyword>
<feature type="transmembrane region" description="Helical" evidence="16">
    <location>
        <begin position="1409"/>
        <end position="1431"/>
    </location>
</feature>
<dbReference type="Pfam" id="PF01061">
    <property type="entry name" value="ABC2_membrane"/>
    <property type="match status" value="2"/>
</dbReference>
<feature type="compositionally biased region" description="Polar residues" evidence="15">
    <location>
        <begin position="138"/>
        <end position="147"/>
    </location>
</feature>
<dbReference type="GO" id="GO:0005524">
    <property type="term" value="F:ATP binding"/>
    <property type="evidence" value="ECO:0007669"/>
    <property type="project" value="UniProtKB-KW"/>
</dbReference>
<evidence type="ECO:0000256" key="5">
    <source>
        <dbReference type="ARBA" id="ARBA00022692"/>
    </source>
</evidence>
<keyword evidence="6" id="KW-0677">Repeat</keyword>
<evidence type="ECO:0000256" key="15">
    <source>
        <dbReference type="SAM" id="MobiDB-lite"/>
    </source>
</evidence>
<dbReference type="CDD" id="cd03232">
    <property type="entry name" value="ABCG_PDR_domain2"/>
    <property type="match status" value="1"/>
</dbReference>
<keyword evidence="19" id="KW-1185">Reference proteome</keyword>
<sequence length="1636" mass="182843">MFYTPSEGMFAEKTEGREGTRVPLHNTDNHGESSQSPEEEEAANSSDPDDVDDAPSDNEGTWGERDVGGPVNFRNAMLDFEDMQKDLSTLSKTRTGKSGKSVKSGDRKRSIGIGNLPRARTWKSEMSGKSDRKRSLALNRSFTSRSHQMNRHSKIERDGEAEAQESEDDDDDDDDDEYDVELRDFLRDGHFEKRQEGRSAKKVGVVYKNLTVQGVGATSTFVKTLPSAVIGTFGPDLYKLLCRFIPFLPIPGASGEKRNLIHDFTGVVRDGEMLLVLGRPGSGCSTFLKAVANKRRAFAGVSGEVSYGGIPADEQTKSYRGEVIYNEEDDQHFPTLTVEQTLDFSLLNKTRKHAKGDIPIIIGALLKMFGISHTRYTLVGDAFARGISGGERKRVSIAETLATKSTVVAWDNSTRGLDASTALDYANSLRVMTDVSNRTTLVTLYQAGEGIYKVMDKVLVIDEGRMLYSGPAKEAKKYFQDLGYHCPERQTTADFLTACTDPTERRFRDDFEGPIPRGPVELEQAFRESDAYKRLLQDVESYEKMLIGTEHADTREFKQSVQESKSRTVSNRSSYTVSFLRQVLACTKREFWLTWGDKTTLYTKFFIIISNGLIVASLFYGQTTDTEGSFARGGTLFFSILFLGWLQLSELMKAVSGRTIISRHSDYAFYRPSAVVIARVLQDIPLILAQVIPFAVIMYFLTGLDLDASKFWIYFLFIYITTICITALYRMFAALSPTFDDALRFSGIGLNLLIVYTGYVLAKPQLLGEYIWFGWIYYINPLSYSFEAVLSNEFYNKVLACAPSQTVPRGPGFDNPAYQGCAFPGAQVGSLNTPGATYLNTAFEYSRGNLWRNVGVVIGFAVLYILVTAVATEFFDFTSGGGGALEYKRSKAAKQKAKTASAPTDIEKGPGEPSSKSSSNQTLAGAHEDEALQEISGSDSVFTWQNVEYTVPYMGGKRKLLSQVSGYAKPGVMIALMGVSGAGKTTLLNTLSQRQKTGVVSGEMLVDGRPLGTEFQRGTGFCEQMDLHDGTATIREALEFSAILRQDRSVSRADKIAYVDKIIDLLELGDMQDALVRCLGVEQRKRVTIGVELAAKPNLLLFLDEPTSGLDSQSAYSIIYFLKKLARAGQAIVCTIHQPSSVLIQQFDMILALNPGGNTFYFGPVGENGASVVKYFADRGVHCPPNKNIAEFILETAAKGGKRADGKKLNWNDEWVRSEEAKQVQDEIKRINAERSKIEPPVTSAQHEFASPVALQTVELTKRLFTQYWRDPSYLYGKLFTSVIVGIFNGFTFWKLGYSVADMQDRMFTSFLIVLIPPTVVNAVVPKFYQNRALWEARELPSRIYGWVAFCTANILAEIPIAIVGATVYWALWYWPTGLPTDSSTAGYVYLMTLLFFLFQASWGQWICAFAPSFTVISNVLPFFFIVFSLFNGVVRSYDQLSVFWRYWMYYVNPSTYWIGGVLAATLNNTPVHCAPQEAAYFNPPPNMTCGTYAQPFVDTIKQGQLINPGDTSNCGYCQYASGVEFLQTLNIEPGDKWRNLGIFLGFCISNWALVYFFIYTVRIRGWNFGFGYIFKFCGKVMGLFKRKVKKQVEEVKKEVSEVKKELEEVKKELQELKELREVKEVKKGKRVKKEE</sequence>
<dbReference type="InterPro" id="IPR003593">
    <property type="entry name" value="AAA+_ATPase"/>
</dbReference>
<dbReference type="PROSITE" id="PS50893">
    <property type="entry name" value="ABC_TRANSPORTER_2"/>
    <property type="match status" value="2"/>
</dbReference>
<dbReference type="InterPro" id="IPR034003">
    <property type="entry name" value="ABCG_PDR_2"/>
</dbReference>
<feature type="transmembrane region" description="Helical" evidence="16">
    <location>
        <begin position="1385"/>
        <end position="1403"/>
    </location>
</feature>
<dbReference type="FunFam" id="3.40.50.300:FF:001650">
    <property type="entry name" value="ABC drug exporter AtrF"/>
    <property type="match status" value="1"/>
</dbReference>